<gene>
    <name evidence="8" type="ORF">METZ01_LOCUS401305</name>
</gene>
<organism evidence="8">
    <name type="scientific">marine metagenome</name>
    <dbReference type="NCBI Taxonomy" id="408172"/>
    <lineage>
        <taxon>unclassified sequences</taxon>
        <taxon>metagenomes</taxon>
        <taxon>ecological metagenomes</taxon>
    </lineage>
</organism>
<dbReference type="AlphaFoldDB" id="A0A382VRA6"/>
<evidence type="ECO:0000256" key="4">
    <source>
        <dbReference type="ARBA" id="ARBA00022723"/>
    </source>
</evidence>
<name>A0A382VRA6_9ZZZZ</name>
<dbReference type="Pfam" id="PF02130">
    <property type="entry name" value="YbeY"/>
    <property type="match status" value="1"/>
</dbReference>
<evidence type="ECO:0000256" key="7">
    <source>
        <dbReference type="ARBA" id="ARBA00022833"/>
    </source>
</evidence>
<dbReference type="InterPro" id="IPR002036">
    <property type="entry name" value="YbeY"/>
</dbReference>
<evidence type="ECO:0000256" key="2">
    <source>
        <dbReference type="ARBA" id="ARBA00010875"/>
    </source>
</evidence>
<evidence type="ECO:0000256" key="1">
    <source>
        <dbReference type="ARBA" id="ARBA00001947"/>
    </source>
</evidence>
<keyword evidence="3" id="KW-0540">Nuclease</keyword>
<dbReference type="InterPro" id="IPR020549">
    <property type="entry name" value="YbeY_CS"/>
</dbReference>
<reference evidence="8" key="1">
    <citation type="submission" date="2018-05" db="EMBL/GenBank/DDBJ databases">
        <authorList>
            <person name="Lanie J.A."/>
            <person name="Ng W.-L."/>
            <person name="Kazmierczak K.M."/>
            <person name="Andrzejewski T.M."/>
            <person name="Davidsen T.M."/>
            <person name="Wayne K.J."/>
            <person name="Tettelin H."/>
            <person name="Glass J.I."/>
            <person name="Rusch D."/>
            <person name="Podicherti R."/>
            <person name="Tsui H.-C.T."/>
            <person name="Winkler M.E."/>
        </authorList>
    </citation>
    <scope>NUCLEOTIDE SEQUENCE</scope>
</reference>
<dbReference type="EMBL" id="UINC01153631">
    <property type="protein sequence ID" value="SVD48451.1"/>
    <property type="molecule type" value="Genomic_DNA"/>
</dbReference>
<feature type="non-terminal residue" evidence="8">
    <location>
        <position position="1"/>
    </location>
</feature>
<dbReference type="GO" id="GO:0004222">
    <property type="term" value="F:metalloendopeptidase activity"/>
    <property type="evidence" value="ECO:0007669"/>
    <property type="project" value="InterPro"/>
</dbReference>
<dbReference type="GO" id="GO:0004519">
    <property type="term" value="F:endonuclease activity"/>
    <property type="evidence" value="ECO:0007669"/>
    <property type="project" value="UniProtKB-KW"/>
</dbReference>
<keyword evidence="5" id="KW-0255">Endonuclease</keyword>
<dbReference type="GO" id="GO:0046872">
    <property type="term" value="F:metal ion binding"/>
    <property type="evidence" value="ECO:0007669"/>
    <property type="project" value="UniProtKB-KW"/>
</dbReference>
<dbReference type="Gene3D" id="3.40.390.30">
    <property type="entry name" value="Metalloproteases ('zincins'), catalytic domain"/>
    <property type="match status" value="1"/>
</dbReference>
<comment type="cofactor">
    <cofactor evidence="1">
        <name>Zn(2+)</name>
        <dbReference type="ChEBI" id="CHEBI:29105"/>
    </cofactor>
</comment>
<evidence type="ECO:0000256" key="3">
    <source>
        <dbReference type="ARBA" id="ARBA00022722"/>
    </source>
</evidence>
<accession>A0A382VRA6</accession>
<evidence type="ECO:0000313" key="8">
    <source>
        <dbReference type="EMBL" id="SVD48451.1"/>
    </source>
</evidence>
<dbReference type="GO" id="GO:0006364">
    <property type="term" value="P:rRNA processing"/>
    <property type="evidence" value="ECO:0007669"/>
    <property type="project" value="InterPro"/>
</dbReference>
<dbReference type="InterPro" id="IPR023091">
    <property type="entry name" value="MetalPrtase_cat_dom_sf_prd"/>
</dbReference>
<dbReference type="PANTHER" id="PTHR46986">
    <property type="entry name" value="ENDORIBONUCLEASE YBEY, CHLOROPLASTIC"/>
    <property type="match status" value="1"/>
</dbReference>
<dbReference type="NCBIfam" id="TIGR00043">
    <property type="entry name" value="rRNA maturation RNase YbeY"/>
    <property type="match status" value="1"/>
</dbReference>
<proteinExistence type="inferred from homology"/>
<dbReference type="SUPFAM" id="SSF55486">
    <property type="entry name" value="Metalloproteases ('zincins'), catalytic domain"/>
    <property type="match status" value="1"/>
</dbReference>
<keyword evidence="6" id="KW-0378">Hydrolase</keyword>
<dbReference type="PROSITE" id="PS01306">
    <property type="entry name" value="UPF0054"/>
    <property type="match status" value="1"/>
</dbReference>
<evidence type="ECO:0008006" key="9">
    <source>
        <dbReference type="Google" id="ProtNLM"/>
    </source>
</evidence>
<keyword evidence="4" id="KW-0479">Metal-binding</keyword>
<evidence type="ECO:0000256" key="5">
    <source>
        <dbReference type="ARBA" id="ARBA00022759"/>
    </source>
</evidence>
<dbReference type="HAMAP" id="MF_00009">
    <property type="entry name" value="Endoribonucl_YbeY"/>
    <property type="match status" value="1"/>
</dbReference>
<sequence>VQRSGLEQWLQLVAPLSASGSITVALVSDARMRALNRRFRGVDRVTDVLSFPWNERAPRGATTLTSETGFSHLGDIVIATGRASRQACEAGHAKRVELRILVLHGLLHLLGYNHEEDAGLMARIEKQCRLRGGLPVSLIERAGQRSP</sequence>
<protein>
    <recommendedName>
        <fullName evidence="9">rRNA maturation RNase YbeY</fullName>
    </recommendedName>
</protein>
<dbReference type="PANTHER" id="PTHR46986:SF1">
    <property type="entry name" value="ENDORIBONUCLEASE YBEY, CHLOROPLASTIC"/>
    <property type="match status" value="1"/>
</dbReference>
<evidence type="ECO:0000256" key="6">
    <source>
        <dbReference type="ARBA" id="ARBA00022801"/>
    </source>
</evidence>
<keyword evidence="7" id="KW-0862">Zinc</keyword>
<comment type="similarity">
    <text evidence="2">Belongs to the endoribonuclease YbeY family.</text>
</comment>